<dbReference type="PANTHER" id="PTHR41286">
    <property type="entry name" value="HNH NUCLEASE YAJD-RELATED"/>
    <property type="match status" value="1"/>
</dbReference>
<evidence type="ECO:0000256" key="1">
    <source>
        <dbReference type="ARBA" id="ARBA00022722"/>
    </source>
</evidence>
<dbReference type="InterPro" id="IPR002711">
    <property type="entry name" value="HNH"/>
</dbReference>
<evidence type="ECO:0000256" key="2">
    <source>
        <dbReference type="ARBA" id="ARBA00022801"/>
    </source>
</evidence>
<gene>
    <name evidence="4" type="ORF">BIGDOG_67</name>
</gene>
<name>A0A7T3NAC1_9CAUD</name>
<dbReference type="EMBL" id="MW021763">
    <property type="protein sequence ID" value="QPX75171.1"/>
    <property type="molecule type" value="Genomic_DNA"/>
</dbReference>
<dbReference type="Pfam" id="PF01844">
    <property type="entry name" value="HNH"/>
    <property type="match status" value="1"/>
</dbReference>
<organism evidence="4 5">
    <name type="scientific">Serratia phage vB_SmaS_Bigdog</name>
    <dbReference type="NCBI Taxonomy" id="2777364"/>
    <lineage>
        <taxon>Viruses</taxon>
        <taxon>Duplodnaviria</taxon>
        <taxon>Heunggongvirae</taxon>
        <taxon>Uroviricota</taxon>
        <taxon>Caudoviricetes</taxon>
        <taxon>Bonzeevirus</taxon>
        <taxon>Bonzeevirus bigdog</taxon>
    </lineage>
</organism>
<dbReference type="GO" id="GO:0008270">
    <property type="term" value="F:zinc ion binding"/>
    <property type="evidence" value="ECO:0007669"/>
    <property type="project" value="InterPro"/>
</dbReference>
<evidence type="ECO:0000313" key="4">
    <source>
        <dbReference type="EMBL" id="QPX75171.1"/>
    </source>
</evidence>
<proteinExistence type="predicted"/>
<dbReference type="InterPro" id="IPR003615">
    <property type="entry name" value="HNH_nuc"/>
</dbReference>
<dbReference type="GO" id="GO:0004519">
    <property type="term" value="F:endonuclease activity"/>
    <property type="evidence" value="ECO:0007669"/>
    <property type="project" value="UniProtKB-KW"/>
</dbReference>
<evidence type="ECO:0000313" key="5">
    <source>
        <dbReference type="Proteomes" id="UP000595656"/>
    </source>
</evidence>
<reference evidence="4 5" key="1">
    <citation type="submission" date="2020-09" db="EMBL/GenBank/DDBJ databases">
        <authorList>
            <person name="Hogan T.J."/>
            <person name="Wilson M.E."/>
            <person name="Walker J.K."/>
            <person name="Johnson L."/>
            <person name="Sharma R."/>
            <person name="Grose J.H."/>
        </authorList>
    </citation>
    <scope>NUCLEOTIDE SEQUENCE [LARGE SCALE GENOMIC DNA]</scope>
</reference>
<sequence length="116" mass="13359">MAKLPGKTCRVQGCPGIASIKNKGYCEKHKHKEWEKYQRKFDGQKRIYQKPIWRKIREQVINRAGGLCEEDYKKGIYVIGTIVDHIIPLAHGGHETELSNLQLLCEKCHKAKSAKE</sequence>
<accession>A0A7T3NAC1</accession>
<keyword evidence="2" id="KW-0378">Hydrolase</keyword>
<dbReference type="Gene3D" id="1.10.30.50">
    <property type="match status" value="1"/>
</dbReference>
<keyword evidence="4" id="KW-0255">Endonuclease</keyword>
<dbReference type="Proteomes" id="UP000595656">
    <property type="component" value="Segment"/>
</dbReference>
<dbReference type="PANTHER" id="PTHR41286:SF1">
    <property type="entry name" value="HNH NUCLEASE YAJD-RELATED"/>
    <property type="match status" value="1"/>
</dbReference>
<keyword evidence="5" id="KW-1185">Reference proteome</keyword>
<evidence type="ECO:0000259" key="3">
    <source>
        <dbReference type="SMART" id="SM00507"/>
    </source>
</evidence>
<dbReference type="CDD" id="cd00085">
    <property type="entry name" value="HNHc"/>
    <property type="match status" value="1"/>
</dbReference>
<protein>
    <submittedName>
        <fullName evidence="4">Putative HNH endonuclease</fullName>
    </submittedName>
</protein>
<keyword evidence="1" id="KW-0540">Nuclease</keyword>
<dbReference type="SMART" id="SM00507">
    <property type="entry name" value="HNHc"/>
    <property type="match status" value="1"/>
</dbReference>
<dbReference type="GO" id="GO:0016787">
    <property type="term" value="F:hydrolase activity"/>
    <property type="evidence" value="ECO:0007669"/>
    <property type="project" value="UniProtKB-KW"/>
</dbReference>
<feature type="domain" description="HNH nuclease" evidence="3">
    <location>
        <begin position="55"/>
        <end position="110"/>
    </location>
</feature>
<dbReference type="GO" id="GO:0003676">
    <property type="term" value="F:nucleic acid binding"/>
    <property type="evidence" value="ECO:0007669"/>
    <property type="project" value="InterPro"/>
</dbReference>